<reference evidence="2" key="1">
    <citation type="submission" date="2021-01" db="EMBL/GenBank/DDBJ databases">
        <authorList>
            <person name="Corre E."/>
            <person name="Pelletier E."/>
            <person name="Niang G."/>
            <person name="Scheremetjew M."/>
            <person name="Finn R."/>
            <person name="Kale V."/>
            <person name="Holt S."/>
            <person name="Cochrane G."/>
            <person name="Meng A."/>
            <person name="Brown T."/>
            <person name="Cohen L."/>
        </authorList>
    </citation>
    <scope>NUCLEOTIDE SEQUENCE</scope>
    <source>
        <strain evidence="2">CCMP1756</strain>
    </source>
</reference>
<evidence type="ECO:0000313" key="2">
    <source>
        <dbReference type="EMBL" id="CAE0691621.1"/>
    </source>
</evidence>
<sequence>MIFPSASQRMATVPRAPPPSPADAPYVMPPPPRTPPRTPPIAAPPVLRPTPRRPPGPMTFDDWVAPPPAEKYASGVADPLVVLSPLSPFAEVDIDDDCESPRKRRSRRRPRESSRRAIPEYDDTFASTGAGCLAFDANGSPAAGRDEGCAVG</sequence>
<protein>
    <submittedName>
        <fullName evidence="2">Uncharacterized protein</fullName>
    </submittedName>
</protein>
<dbReference type="AlphaFoldDB" id="A0A6S8SWP9"/>
<feature type="compositionally biased region" description="Pro residues" evidence="1">
    <location>
        <begin position="15"/>
        <end position="57"/>
    </location>
</feature>
<feature type="compositionally biased region" description="Polar residues" evidence="1">
    <location>
        <begin position="1"/>
        <end position="10"/>
    </location>
</feature>
<evidence type="ECO:0000313" key="3">
    <source>
        <dbReference type="EMBL" id="CAE0691622.1"/>
    </source>
</evidence>
<proteinExistence type="predicted"/>
<gene>
    <name evidence="2" type="ORF">PCAL00307_LOCUS7057</name>
    <name evidence="3" type="ORF">PCAL00307_LOCUS7058</name>
</gene>
<evidence type="ECO:0000256" key="1">
    <source>
        <dbReference type="SAM" id="MobiDB-lite"/>
    </source>
</evidence>
<organism evidence="2">
    <name type="scientific">Pelagomonas calceolata</name>
    <dbReference type="NCBI Taxonomy" id="35677"/>
    <lineage>
        <taxon>Eukaryota</taxon>
        <taxon>Sar</taxon>
        <taxon>Stramenopiles</taxon>
        <taxon>Ochrophyta</taxon>
        <taxon>Pelagophyceae</taxon>
        <taxon>Pelagomonadales</taxon>
        <taxon>Pelagomonadaceae</taxon>
        <taxon>Pelagomonas</taxon>
    </lineage>
</organism>
<feature type="region of interest" description="Disordered" evidence="1">
    <location>
        <begin position="91"/>
        <end position="152"/>
    </location>
</feature>
<dbReference type="EMBL" id="HBIW01008336">
    <property type="protein sequence ID" value="CAE0691622.1"/>
    <property type="molecule type" value="Transcribed_RNA"/>
</dbReference>
<feature type="region of interest" description="Disordered" evidence="1">
    <location>
        <begin position="1"/>
        <end position="63"/>
    </location>
</feature>
<accession>A0A6S8SWP9</accession>
<dbReference type="EMBL" id="HBIW01008335">
    <property type="protein sequence ID" value="CAE0691621.1"/>
    <property type="molecule type" value="Transcribed_RNA"/>
</dbReference>
<name>A0A6S8SWP9_9STRA</name>